<accession>A0A5B9Y571</accession>
<dbReference type="RefSeq" id="WP_166508341.1">
    <property type="nucleotide sequence ID" value="NZ_CP043026.1"/>
</dbReference>
<evidence type="ECO:0000313" key="1">
    <source>
        <dbReference type="EMBL" id="QEH61965.1"/>
    </source>
</evidence>
<dbReference type="AlphaFoldDB" id="A0A5B9Y571"/>
<dbReference type="EMBL" id="CP043026">
    <property type="protein sequence ID" value="QEH61965.1"/>
    <property type="molecule type" value="Genomic_DNA"/>
</dbReference>
<evidence type="ECO:0000313" key="2">
    <source>
        <dbReference type="Proteomes" id="UP000323144"/>
    </source>
</evidence>
<dbReference type="KEGG" id="schi:SCHIN_v1c07700"/>
<gene>
    <name evidence="1" type="ORF">SCHIN_v1c07700</name>
</gene>
<protein>
    <submittedName>
        <fullName evidence="1">Uncharacterized protein</fullName>
    </submittedName>
</protein>
<organism evidence="1 2">
    <name type="scientific">Spiroplasma chinense</name>
    <dbReference type="NCBI Taxonomy" id="216932"/>
    <lineage>
        <taxon>Bacteria</taxon>
        <taxon>Bacillati</taxon>
        <taxon>Mycoplasmatota</taxon>
        <taxon>Mollicutes</taxon>
        <taxon>Entomoplasmatales</taxon>
        <taxon>Spiroplasmataceae</taxon>
        <taxon>Spiroplasma</taxon>
    </lineage>
</organism>
<keyword evidence="2" id="KW-1185">Reference proteome</keyword>
<name>A0A5B9Y571_9MOLU</name>
<reference evidence="1 2" key="1">
    <citation type="submission" date="2019-08" db="EMBL/GenBank/DDBJ databases">
        <title>Complete genome sequence of Spiroplasma chinense CCH (DSM 19755).</title>
        <authorList>
            <person name="Shen H.-Y."/>
            <person name="Lin Y.-C."/>
            <person name="Chou L."/>
            <person name="Kuo C.-H."/>
        </authorList>
    </citation>
    <scope>NUCLEOTIDE SEQUENCE [LARGE SCALE GENOMIC DNA]</scope>
    <source>
        <strain evidence="1 2">CCH</strain>
    </source>
</reference>
<dbReference type="Proteomes" id="UP000323144">
    <property type="component" value="Chromosome"/>
</dbReference>
<sequence length="194" mass="23006">MSKFSILKERVLELSEEKKDFNKALLEWEFVNSGVDYGMNSNCICTQENIKYLNEIKNNLNGNKLEPIGSVCINKFGNSEWNDILNKYELIVRWKSSLKKGVIPKFFIRDANDKIINNKNFFSRKFIKFLYNDKAFESDGDNWSGKSKFEFMTKMFDKTKKKNITPQQYWRIEEIISKDIIKFIENYVIKELNG</sequence>
<proteinExistence type="predicted"/>